<proteinExistence type="predicted"/>
<dbReference type="STRING" id="278197.PEPE_0429"/>
<name>Q03GZ7_PEDPA</name>
<dbReference type="Proteomes" id="UP000000773">
    <property type="component" value="Chromosome"/>
</dbReference>
<dbReference type="HOGENOM" id="CLU_221244_2_1_9"/>
<sequence>MELVEAKHQIEDMKKEVADFGRSL</sequence>
<reference evidence="1 2" key="1">
    <citation type="journal article" date="2006" name="Proc. Natl. Acad. Sci. U.S.A.">
        <title>Comparative genomics of the lactic acid bacteria.</title>
        <authorList>
            <person name="Makarova K."/>
            <person name="Slesarev A."/>
            <person name="Wolf Y."/>
            <person name="Sorokin A."/>
            <person name="Mirkin B."/>
            <person name="Koonin E."/>
            <person name="Pavlov A."/>
            <person name="Pavlova N."/>
            <person name="Karamychev V."/>
            <person name="Polouchine N."/>
            <person name="Shakhova V."/>
            <person name="Grigoriev I."/>
            <person name="Lou Y."/>
            <person name="Rohksar D."/>
            <person name="Lucas S."/>
            <person name="Huang K."/>
            <person name="Goodstein D.M."/>
            <person name="Hawkins T."/>
            <person name="Plengvidhya V."/>
            <person name="Welker D."/>
            <person name="Hughes J."/>
            <person name="Goh Y."/>
            <person name="Benson A."/>
            <person name="Baldwin K."/>
            <person name="Lee J.H."/>
            <person name="Diaz-Muniz I."/>
            <person name="Dosti B."/>
            <person name="Smeianov V."/>
            <person name="Wechter W."/>
            <person name="Barabote R."/>
            <person name="Lorca G."/>
            <person name="Altermann E."/>
            <person name="Barrangou R."/>
            <person name="Ganesan B."/>
            <person name="Xie Y."/>
            <person name="Rawsthorne H."/>
            <person name="Tamir D."/>
            <person name="Parker C."/>
            <person name="Breidt F."/>
            <person name="Broadbent J."/>
            <person name="Hutkins R."/>
            <person name="O'Sullivan D."/>
            <person name="Steele J."/>
            <person name="Unlu G."/>
            <person name="Saier M."/>
            <person name="Klaenhammer T."/>
            <person name="Richardson P."/>
            <person name="Kozyavkin S."/>
            <person name="Weimer B."/>
            <person name="Mills D."/>
        </authorList>
    </citation>
    <scope>NUCLEOTIDE SEQUENCE [LARGE SCALE GENOMIC DNA]</scope>
    <source>
        <strain evidence="2">ATCC 25745 / CCUG 21536 / LMG 10740 / 183-1w</strain>
    </source>
</reference>
<accession>Q03GZ7</accession>
<protein>
    <submittedName>
        <fullName evidence="1">Uncharacterized protein</fullName>
    </submittedName>
</protein>
<evidence type="ECO:0000313" key="1">
    <source>
        <dbReference type="EMBL" id="ABJ67525.1"/>
    </source>
</evidence>
<gene>
    <name evidence="1" type="ordered locus">PEPE_0429</name>
</gene>
<organism evidence="1 2">
    <name type="scientific">Pediococcus pentosaceus (strain ATCC 25745 / CCUG 21536 / LMG 10740 / 183-1w)</name>
    <dbReference type="NCBI Taxonomy" id="278197"/>
    <lineage>
        <taxon>Bacteria</taxon>
        <taxon>Bacillati</taxon>
        <taxon>Bacillota</taxon>
        <taxon>Bacilli</taxon>
        <taxon>Lactobacillales</taxon>
        <taxon>Lactobacillaceae</taxon>
        <taxon>Pediococcus</taxon>
    </lineage>
</organism>
<dbReference type="EMBL" id="CP000422">
    <property type="protein sequence ID" value="ABJ67525.1"/>
    <property type="molecule type" value="Genomic_DNA"/>
</dbReference>
<dbReference type="KEGG" id="ppe:PEPE_0429"/>
<dbReference type="AlphaFoldDB" id="Q03GZ7"/>
<evidence type="ECO:0000313" key="2">
    <source>
        <dbReference type="Proteomes" id="UP000000773"/>
    </source>
</evidence>